<proteinExistence type="predicted"/>
<name>A0ABY7NQ68_9SPHN</name>
<evidence type="ECO:0008006" key="4">
    <source>
        <dbReference type="Google" id="ProtNLM"/>
    </source>
</evidence>
<feature type="signal peptide" evidence="1">
    <location>
        <begin position="1"/>
        <end position="22"/>
    </location>
</feature>
<organism evidence="2 3">
    <name type="scientific">Sphingomonas abietis</name>
    <dbReference type="NCBI Taxonomy" id="3012344"/>
    <lineage>
        <taxon>Bacteria</taxon>
        <taxon>Pseudomonadati</taxon>
        <taxon>Pseudomonadota</taxon>
        <taxon>Alphaproteobacteria</taxon>
        <taxon>Sphingomonadales</taxon>
        <taxon>Sphingomonadaceae</taxon>
        <taxon>Sphingomonas</taxon>
    </lineage>
</organism>
<gene>
    <name evidence="2" type="ORF">PBT88_06045</name>
</gene>
<feature type="chain" id="PRO_5047351864" description="DUF4136 domain-containing protein" evidence="1">
    <location>
        <begin position="23"/>
        <end position="185"/>
    </location>
</feature>
<evidence type="ECO:0000256" key="1">
    <source>
        <dbReference type="SAM" id="SignalP"/>
    </source>
</evidence>
<dbReference type="Proteomes" id="UP001210865">
    <property type="component" value="Chromosome"/>
</dbReference>
<accession>A0ABY7NQ68</accession>
<sequence>MARRMGWVAGAAVALVPLLCGAASPAATQAPPQGGTITIEAHTADGSVDPAMPAFVGAATEALTDRGFTILDSAAHTAYVAELIVSQAAVGTGMGRDPDAEKVSVGAGLMVPLSTGNSNVITLRRSRLELRIHKRGDTGVVWSGAAVTVRPTGSAKGSNATVAADLSAALLRGYPAVPEDVVGVP</sequence>
<protein>
    <recommendedName>
        <fullName evidence="4">DUF4136 domain-containing protein</fullName>
    </recommendedName>
</protein>
<reference evidence="2 3" key="1">
    <citation type="submission" date="2022-12" db="EMBL/GenBank/DDBJ databases">
        <title>Sphingomonas abieness sp. nov., an endophytic bacterium isolated from Abies koreana.</title>
        <authorList>
            <person name="Jiang L."/>
            <person name="Lee J."/>
        </authorList>
    </citation>
    <scope>NUCLEOTIDE SEQUENCE [LARGE SCALE GENOMIC DNA]</scope>
    <source>
        <strain evidence="3">PAMB 00755</strain>
    </source>
</reference>
<keyword evidence="1" id="KW-0732">Signal</keyword>
<evidence type="ECO:0000313" key="2">
    <source>
        <dbReference type="EMBL" id="WBO23680.1"/>
    </source>
</evidence>
<dbReference type="EMBL" id="CP115174">
    <property type="protein sequence ID" value="WBO23680.1"/>
    <property type="molecule type" value="Genomic_DNA"/>
</dbReference>
<dbReference type="RefSeq" id="WP_270078311.1">
    <property type="nucleotide sequence ID" value="NZ_CP115174.1"/>
</dbReference>
<evidence type="ECO:0000313" key="3">
    <source>
        <dbReference type="Proteomes" id="UP001210865"/>
    </source>
</evidence>
<keyword evidence="3" id="KW-1185">Reference proteome</keyword>